<dbReference type="Pfam" id="PF11799">
    <property type="entry name" value="IMS_C"/>
    <property type="match status" value="1"/>
</dbReference>
<dbReference type="InterPro" id="IPR043502">
    <property type="entry name" value="DNA/RNA_pol_sf"/>
</dbReference>
<evidence type="ECO:0000256" key="2">
    <source>
        <dbReference type="ARBA" id="ARBA00011245"/>
    </source>
</evidence>
<comment type="similarity">
    <text evidence="1">Belongs to the DNA polymerase type-Y family.</text>
</comment>
<protein>
    <recommendedName>
        <fullName evidence="3">DNA-directed DNA polymerase</fullName>
        <ecNumber evidence="3">2.7.7.7</ecNumber>
    </recommendedName>
</protein>
<feature type="domain" description="UmuC" evidence="6">
    <location>
        <begin position="22"/>
        <end position="205"/>
    </location>
</feature>
<dbReference type="InterPro" id="IPR017961">
    <property type="entry name" value="DNA_pol_Y-fam_little_finger"/>
</dbReference>
<dbReference type="Pfam" id="PF00817">
    <property type="entry name" value="IMS"/>
    <property type="match status" value="1"/>
</dbReference>
<dbReference type="CDD" id="cd00424">
    <property type="entry name" value="PolY"/>
    <property type="match status" value="1"/>
</dbReference>
<dbReference type="SUPFAM" id="SSF56672">
    <property type="entry name" value="DNA/RNA polymerases"/>
    <property type="match status" value="1"/>
</dbReference>
<evidence type="ECO:0000256" key="1">
    <source>
        <dbReference type="ARBA" id="ARBA00010945"/>
    </source>
</evidence>
<comment type="caution">
    <text evidence="7">The sequence shown here is derived from an EMBL/GenBank/DDBJ whole genome shotgun (WGS) entry which is preliminary data.</text>
</comment>
<keyword evidence="8" id="KW-1185">Reference proteome</keyword>
<evidence type="ECO:0000256" key="5">
    <source>
        <dbReference type="ARBA" id="ARBA00049244"/>
    </source>
</evidence>
<dbReference type="PROSITE" id="PS50173">
    <property type="entry name" value="UMUC"/>
    <property type="match status" value="1"/>
</dbReference>
<dbReference type="AlphaFoldDB" id="V4RJ88"/>
<dbReference type="Gene3D" id="1.10.150.20">
    <property type="entry name" value="5' to 3' exonuclease, C-terminal subdomain"/>
    <property type="match status" value="1"/>
</dbReference>
<evidence type="ECO:0000259" key="6">
    <source>
        <dbReference type="PROSITE" id="PS50173"/>
    </source>
</evidence>
<evidence type="ECO:0000256" key="3">
    <source>
        <dbReference type="ARBA" id="ARBA00012417"/>
    </source>
</evidence>
<dbReference type="GO" id="GO:0003887">
    <property type="term" value="F:DNA-directed DNA polymerase activity"/>
    <property type="evidence" value="ECO:0007669"/>
    <property type="project" value="TreeGrafter"/>
</dbReference>
<dbReference type="InterPro" id="IPR050116">
    <property type="entry name" value="DNA_polymerase-Y"/>
</dbReference>
<dbReference type="OrthoDB" id="9808813at2"/>
<dbReference type="EC" id="2.7.7.7" evidence="3"/>
<dbReference type="GO" id="GO:0003684">
    <property type="term" value="F:damaged DNA binding"/>
    <property type="evidence" value="ECO:0007669"/>
    <property type="project" value="InterPro"/>
</dbReference>
<accession>V4RJ88</accession>
<reference evidence="7 8" key="1">
    <citation type="journal article" date="2014" name="Nature">
        <title>Sequential evolution of bacterial morphology by co-option of a developmental regulator.</title>
        <authorList>
            <person name="Jiang C."/>
            <person name="Brown P.J."/>
            <person name="Ducret A."/>
            <person name="Brun Y.V."/>
        </authorList>
    </citation>
    <scope>NUCLEOTIDE SEQUENCE [LARGE SCALE GENOMIC DNA]</scope>
    <source>
        <strain evidence="7 8">DSM 16100</strain>
    </source>
</reference>
<dbReference type="GO" id="GO:0042276">
    <property type="term" value="P:error-prone translesion synthesis"/>
    <property type="evidence" value="ECO:0007669"/>
    <property type="project" value="TreeGrafter"/>
</dbReference>
<dbReference type="GO" id="GO:0006281">
    <property type="term" value="P:DNA repair"/>
    <property type="evidence" value="ECO:0007669"/>
    <property type="project" value="InterPro"/>
</dbReference>
<dbReference type="PANTHER" id="PTHR11076:SF34">
    <property type="entry name" value="PROTEIN UMUC"/>
    <property type="match status" value="1"/>
</dbReference>
<evidence type="ECO:0000313" key="8">
    <source>
        <dbReference type="Proteomes" id="UP000017837"/>
    </source>
</evidence>
<sequence>MAQNADTTELDERWRDGAELRWLYLDMNSYFASCAQQDEPAIRGKPVIVVPVMSDYTCAIAASYQAKALGVKTGTQVKEAREKIPGLIVREARPDRYVELHNKILEQIDHVIPVEKVCSIDEVVCRLMGPQCLEAPARALGHRIQRRILENVGECLTSSIGIAPSRLLAKTAADMKKPLGLTVLRQDQLPGALLDLDIDEFAGIGRSMKMRLNKVGVETVRELWDMSPSRMRQVWRGIMGENFWYALHGTDPPEIETHRASITHGHVLAQELRPVEHARGVARRLTAKCGSRLRRMGYKCGGLHIYLRGADGEKLEAATRFAVTSDSFRMLQACDELWAQCARKLKGPRVKQIVVTCLHLLEAGMKPDLFGWTPEGEEDGRHMNLLSALDGINQRFGKDKVTIGPPTKMHGFVGAKIAFNRIPEQPEFWE</sequence>
<comment type="subunit">
    <text evidence="2">Monomer.</text>
</comment>
<gene>
    <name evidence="7" type="ORF">ABENE_10290</name>
</gene>
<dbReference type="Gene3D" id="3.40.1170.60">
    <property type="match status" value="1"/>
</dbReference>
<dbReference type="PATRIC" id="fig|1121022.4.peg.2078"/>
<dbReference type="Proteomes" id="UP000017837">
    <property type="component" value="Unassembled WGS sequence"/>
</dbReference>
<proteinExistence type="inferred from homology"/>
<dbReference type="eggNOG" id="COG0389">
    <property type="taxonomic scope" value="Bacteria"/>
</dbReference>
<name>V4RJ88_9CAUL</name>
<dbReference type="GO" id="GO:0009432">
    <property type="term" value="P:SOS response"/>
    <property type="evidence" value="ECO:0007669"/>
    <property type="project" value="TreeGrafter"/>
</dbReference>
<comment type="function">
    <text evidence="4">Poorly processive, error-prone DNA polymerase involved in untargeted mutagenesis. Copies undamaged DNA at stalled replication forks, which arise in vivo from mismatched or misaligned primer ends. These misaligned primers can be extended by PolIV. Exhibits no 3'-5' exonuclease (proofreading) activity. May be involved in translesional synthesis, in conjunction with the beta clamp from PolIII.</text>
</comment>
<dbReference type="Gene3D" id="3.30.70.270">
    <property type="match status" value="1"/>
</dbReference>
<dbReference type="InterPro" id="IPR043128">
    <property type="entry name" value="Rev_trsase/Diguanyl_cyclase"/>
</dbReference>
<dbReference type="RefSeq" id="WP_018080806.1">
    <property type="nucleotide sequence ID" value="NZ_AQWM01000003.1"/>
</dbReference>
<dbReference type="EMBL" id="AWGB01000017">
    <property type="protein sequence ID" value="ESQ91393.1"/>
    <property type="molecule type" value="Genomic_DNA"/>
</dbReference>
<dbReference type="InterPro" id="IPR001126">
    <property type="entry name" value="UmuC"/>
</dbReference>
<organism evidence="7 8">
    <name type="scientific">Asticcacaulis benevestitus DSM 16100 = ATCC BAA-896</name>
    <dbReference type="NCBI Taxonomy" id="1121022"/>
    <lineage>
        <taxon>Bacteria</taxon>
        <taxon>Pseudomonadati</taxon>
        <taxon>Pseudomonadota</taxon>
        <taxon>Alphaproteobacteria</taxon>
        <taxon>Caulobacterales</taxon>
        <taxon>Caulobacteraceae</taxon>
        <taxon>Asticcacaulis</taxon>
    </lineage>
</organism>
<dbReference type="GO" id="GO:0005829">
    <property type="term" value="C:cytosol"/>
    <property type="evidence" value="ECO:0007669"/>
    <property type="project" value="TreeGrafter"/>
</dbReference>
<dbReference type="PANTHER" id="PTHR11076">
    <property type="entry name" value="DNA REPAIR POLYMERASE UMUC / TRANSFERASE FAMILY MEMBER"/>
    <property type="match status" value="1"/>
</dbReference>
<evidence type="ECO:0000313" key="7">
    <source>
        <dbReference type="EMBL" id="ESQ91393.1"/>
    </source>
</evidence>
<dbReference type="STRING" id="1121022.GCA_000376105_01143"/>
<comment type="catalytic activity">
    <reaction evidence="5">
        <text>DNA(n) + a 2'-deoxyribonucleoside 5'-triphosphate = DNA(n+1) + diphosphate</text>
        <dbReference type="Rhea" id="RHEA:22508"/>
        <dbReference type="Rhea" id="RHEA-COMP:17339"/>
        <dbReference type="Rhea" id="RHEA-COMP:17340"/>
        <dbReference type="ChEBI" id="CHEBI:33019"/>
        <dbReference type="ChEBI" id="CHEBI:61560"/>
        <dbReference type="ChEBI" id="CHEBI:173112"/>
        <dbReference type="EC" id="2.7.7.7"/>
    </reaction>
</comment>
<evidence type="ECO:0000256" key="4">
    <source>
        <dbReference type="ARBA" id="ARBA00025589"/>
    </source>
</evidence>